<gene>
    <name evidence="2" type="ORF">ENJ89_01435</name>
</gene>
<dbReference type="Proteomes" id="UP000886124">
    <property type="component" value="Unassembled WGS sequence"/>
</dbReference>
<keyword evidence="1" id="KW-0472">Membrane</keyword>
<evidence type="ECO:0000313" key="2">
    <source>
        <dbReference type="EMBL" id="HHJ51830.1"/>
    </source>
</evidence>
<feature type="transmembrane region" description="Helical" evidence="1">
    <location>
        <begin position="52"/>
        <end position="73"/>
    </location>
</feature>
<accession>A0A7V5PNG5</accession>
<keyword evidence="1" id="KW-1133">Transmembrane helix</keyword>
<evidence type="ECO:0000256" key="1">
    <source>
        <dbReference type="SAM" id="Phobius"/>
    </source>
</evidence>
<feature type="transmembrane region" description="Helical" evidence="1">
    <location>
        <begin position="79"/>
        <end position="99"/>
    </location>
</feature>
<keyword evidence="1" id="KW-0812">Transmembrane</keyword>
<protein>
    <submittedName>
        <fullName evidence="2">Uncharacterized protein</fullName>
    </submittedName>
</protein>
<organism evidence="2">
    <name type="scientific">Caldithrix abyssi</name>
    <dbReference type="NCBI Taxonomy" id="187145"/>
    <lineage>
        <taxon>Bacteria</taxon>
        <taxon>Pseudomonadati</taxon>
        <taxon>Calditrichota</taxon>
        <taxon>Calditrichia</taxon>
        <taxon>Calditrichales</taxon>
        <taxon>Calditrichaceae</taxon>
        <taxon>Caldithrix</taxon>
    </lineage>
</organism>
<reference evidence="2" key="1">
    <citation type="journal article" date="2020" name="mSystems">
        <title>Genome- and Community-Level Interaction Insights into Carbon Utilization and Element Cycling Functions of Hydrothermarchaeota in Hydrothermal Sediment.</title>
        <authorList>
            <person name="Zhou Z."/>
            <person name="Liu Y."/>
            <person name="Xu W."/>
            <person name="Pan J."/>
            <person name="Luo Z.H."/>
            <person name="Li M."/>
        </authorList>
    </citation>
    <scope>NUCLEOTIDE SEQUENCE [LARGE SCALE GENOMIC DNA]</scope>
    <source>
        <strain evidence="2">HyVt-527</strain>
    </source>
</reference>
<feature type="transmembrane region" description="Helical" evidence="1">
    <location>
        <begin position="20"/>
        <end position="40"/>
    </location>
</feature>
<dbReference type="AlphaFoldDB" id="A0A7V5PNG5"/>
<sequence>MKLLRVFPIIFSTLLFSAHLLRFYGYWPPVLMMLLCFSLLSDKRRVLQMWQILLAIFTLFWIKITVSLVLLRLEKGMPWQRLALIMSAVVVVNLMSLLWTNRKTVKEMFNR</sequence>
<proteinExistence type="predicted"/>
<comment type="caution">
    <text evidence="2">The sequence shown here is derived from an EMBL/GenBank/DDBJ whole genome shotgun (WGS) entry which is preliminary data.</text>
</comment>
<dbReference type="EMBL" id="DROD01000102">
    <property type="protein sequence ID" value="HHJ51830.1"/>
    <property type="molecule type" value="Genomic_DNA"/>
</dbReference>
<name>A0A7V5PNG5_CALAY</name>